<organism evidence="1 2">
    <name type="scientific">Dorcoceras hygrometricum</name>
    <dbReference type="NCBI Taxonomy" id="472368"/>
    <lineage>
        <taxon>Eukaryota</taxon>
        <taxon>Viridiplantae</taxon>
        <taxon>Streptophyta</taxon>
        <taxon>Embryophyta</taxon>
        <taxon>Tracheophyta</taxon>
        <taxon>Spermatophyta</taxon>
        <taxon>Magnoliopsida</taxon>
        <taxon>eudicotyledons</taxon>
        <taxon>Gunneridae</taxon>
        <taxon>Pentapetalae</taxon>
        <taxon>asterids</taxon>
        <taxon>lamiids</taxon>
        <taxon>Lamiales</taxon>
        <taxon>Gesneriaceae</taxon>
        <taxon>Didymocarpoideae</taxon>
        <taxon>Trichosporeae</taxon>
        <taxon>Loxocarpinae</taxon>
        <taxon>Dorcoceras</taxon>
    </lineage>
</organism>
<evidence type="ECO:0000313" key="2">
    <source>
        <dbReference type="Proteomes" id="UP000250235"/>
    </source>
</evidence>
<dbReference type="AlphaFoldDB" id="A0A2Z7CD35"/>
<reference evidence="1 2" key="1">
    <citation type="journal article" date="2015" name="Proc. Natl. Acad. Sci. U.S.A.">
        <title>The resurrection genome of Boea hygrometrica: A blueprint for survival of dehydration.</title>
        <authorList>
            <person name="Xiao L."/>
            <person name="Yang G."/>
            <person name="Zhang L."/>
            <person name="Yang X."/>
            <person name="Zhao S."/>
            <person name="Ji Z."/>
            <person name="Zhou Q."/>
            <person name="Hu M."/>
            <person name="Wang Y."/>
            <person name="Chen M."/>
            <person name="Xu Y."/>
            <person name="Jin H."/>
            <person name="Xiao X."/>
            <person name="Hu G."/>
            <person name="Bao F."/>
            <person name="Hu Y."/>
            <person name="Wan P."/>
            <person name="Li L."/>
            <person name="Deng X."/>
            <person name="Kuang T."/>
            <person name="Xiang C."/>
            <person name="Zhu J.K."/>
            <person name="Oliver M.J."/>
            <person name="He Y."/>
        </authorList>
    </citation>
    <scope>NUCLEOTIDE SEQUENCE [LARGE SCALE GENOMIC DNA]</scope>
    <source>
        <strain evidence="2">cv. XS01</strain>
    </source>
</reference>
<dbReference type="EMBL" id="KQ996629">
    <property type="protein sequence ID" value="KZV44623.1"/>
    <property type="molecule type" value="Genomic_DNA"/>
</dbReference>
<sequence length="242" mass="27554">MGSLATLDLPMVVDLIGIYGLKGPYSTLTTTDWSGIVIPEPQWLWATASCIPEPLRVTQVLDSKLPHGYSAQCVEHEKRISGNHIIQFRKLSRSVRSDRRSELRLTKEFQIWSLTGLTNLPQSTEKRRVLETPVGARHKCQTGDLLNTLYSSKRIASRILYSKALLEQKNQSTTIRVIAHCSFFAFFFQLLKALKRGIERTVLARGTQRYQPCSKLRRLPSRIGGRQGLSRYGYELMFSALR</sequence>
<accession>A0A2Z7CD35</accession>
<proteinExistence type="predicted"/>
<protein>
    <submittedName>
        <fullName evidence="1">Pentatricopeptide repeat-containing protein chloroplastic</fullName>
    </submittedName>
</protein>
<keyword evidence="2" id="KW-1185">Reference proteome</keyword>
<gene>
    <name evidence="1" type="ORF">F511_33031</name>
</gene>
<name>A0A2Z7CD35_9LAMI</name>
<evidence type="ECO:0000313" key="1">
    <source>
        <dbReference type="EMBL" id="KZV44623.1"/>
    </source>
</evidence>
<dbReference type="Proteomes" id="UP000250235">
    <property type="component" value="Unassembled WGS sequence"/>
</dbReference>